<dbReference type="EMBL" id="JAIPUX010000521">
    <property type="protein sequence ID" value="KAH0626964.1"/>
    <property type="molecule type" value="Genomic_DNA"/>
</dbReference>
<protein>
    <recommendedName>
        <fullName evidence="1">DM1 domain-containing protein</fullName>
    </recommendedName>
</protein>
<dbReference type="Proteomes" id="UP000826234">
    <property type="component" value="Unassembled WGS sequence"/>
</dbReference>
<dbReference type="PANTHER" id="PTHR31164:SF1">
    <property type="entry name" value="RAD52 MOTIF-CONTAINING PROTEIN 1"/>
    <property type="match status" value="1"/>
</dbReference>
<accession>A0ABQ7TBB7</accession>
<organism evidence="2 3">
    <name type="scientific">Phrynosoma platyrhinos</name>
    <name type="common">Desert horned lizard</name>
    <dbReference type="NCBI Taxonomy" id="52577"/>
    <lineage>
        <taxon>Eukaryota</taxon>
        <taxon>Metazoa</taxon>
        <taxon>Chordata</taxon>
        <taxon>Craniata</taxon>
        <taxon>Vertebrata</taxon>
        <taxon>Euteleostomi</taxon>
        <taxon>Lepidosauria</taxon>
        <taxon>Squamata</taxon>
        <taxon>Bifurcata</taxon>
        <taxon>Unidentata</taxon>
        <taxon>Episquamata</taxon>
        <taxon>Toxicofera</taxon>
        <taxon>Iguania</taxon>
        <taxon>Phrynosomatidae</taxon>
        <taxon>Phrynosomatinae</taxon>
        <taxon>Phrynosoma</taxon>
    </lineage>
</organism>
<dbReference type="InterPro" id="IPR040224">
    <property type="entry name" value="RDM1"/>
</dbReference>
<name>A0ABQ7TBB7_PHRPL</name>
<dbReference type="InterPro" id="IPR042525">
    <property type="entry name" value="Rad52_Rad59_Rad22_sf"/>
</dbReference>
<dbReference type="PANTHER" id="PTHR31164">
    <property type="entry name" value="RAD52 MOTIF-CONTAINING PROTEIN 1"/>
    <property type="match status" value="1"/>
</dbReference>
<proteinExistence type="predicted"/>
<sequence>MAEVIEFRVPHGNGQSLLVLGVEEDASEASVIFLLKQIHLYACLSLQHALYLAFAAFGPLYSMKLHRNAPVAGPGYYALVKFYAARDARRAQCACNQKPLFQKSPLKVSMCTRQRAFPHQPLVLNSYKCRELANHYLGFNGWSSRIITLQNISGFEETENEEEQVRTSPRSQQSKYLCVQELTIPQYEIRTRGVGVAELQMDPNQGSLMAVHSLQKLAVQRALSDAFQKILLVVLENGKVTDLSLSDLTCEGEEEILSDLSIDEE</sequence>
<dbReference type="Pfam" id="PF25517">
    <property type="entry name" value="DSRM_RDM1"/>
    <property type="match status" value="1"/>
</dbReference>
<evidence type="ECO:0000313" key="3">
    <source>
        <dbReference type="Proteomes" id="UP000826234"/>
    </source>
</evidence>
<gene>
    <name evidence="2" type="ORF">JD844_002293</name>
</gene>
<feature type="domain" description="DM1" evidence="1">
    <location>
        <begin position="124"/>
        <end position="231"/>
    </location>
</feature>
<comment type="caution">
    <text evidence="2">The sequence shown here is derived from an EMBL/GenBank/DDBJ whole genome shotgun (WGS) entry which is preliminary data.</text>
</comment>
<dbReference type="InterPro" id="IPR057652">
    <property type="entry name" value="DSRM_RDM1"/>
</dbReference>
<dbReference type="SUPFAM" id="SSF54768">
    <property type="entry name" value="dsRNA-binding domain-like"/>
    <property type="match status" value="1"/>
</dbReference>
<keyword evidence="3" id="KW-1185">Reference proteome</keyword>
<dbReference type="Gene3D" id="3.30.390.80">
    <property type="entry name" value="DNA repair protein Rad52/59/22"/>
    <property type="match status" value="1"/>
</dbReference>
<evidence type="ECO:0000259" key="1">
    <source>
        <dbReference type="Pfam" id="PF25517"/>
    </source>
</evidence>
<evidence type="ECO:0000313" key="2">
    <source>
        <dbReference type="EMBL" id="KAH0626964.1"/>
    </source>
</evidence>
<reference evidence="2 3" key="1">
    <citation type="journal article" date="2022" name="Gigascience">
        <title>A chromosome-level genome assembly and annotation of the desert horned lizard, Phrynosoma platyrhinos, provides insight into chromosomal rearrangements among reptiles.</title>
        <authorList>
            <person name="Koochekian N."/>
            <person name="Ascanio A."/>
            <person name="Farleigh K."/>
            <person name="Card D.C."/>
            <person name="Schield D.R."/>
            <person name="Castoe T.A."/>
            <person name="Jezkova T."/>
        </authorList>
    </citation>
    <scope>NUCLEOTIDE SEQUENCE [LARGE SCALE GENOMIC DNA]</scope>
    <source>
        <strain evidence="2">NK-2021</strain>
    </source>
</reference>